<dbReference type="AlphaFoldDB" id="A0A915K8E8"/>
<evidence type="ECO:0000313" key="2">
    <source>
        <dbReference type="WBParaSite" id="nRc.2.0.1.t34167-RA"/>
    </source>
</evidence>
<dbReference type="InterPro" id="IPR029321">
    <property type="entry name" value="INTS2"/>
</dbReference>
<reference evidence="2" key="1">
    <citation type="submission" date="2022-11" db="UniProtKB">
        <authorList>
            <consortium name="WormBaseParasite"/>
        </authorList>
    </citation>
    <scope>IDENTIFICATION</scope>
</reference>
<protein>
    <submittedName>
        <fullName evidence="2">Uncharacterized protein</fullName>
    </submittedName>
</protein>
<dbReference type="PANTHER" id="PTHR28608">
    <property type="entry name" value="INTEGRATOR COMPLEX SUBUNIT 2"/>
    <property type="match status" value="1"/>
</dbReference>
<sequence length="186" mass="21328">MAADFKQIETDLRKDLQLKRKNLLANGDSIRKPEVGSSSISEAFDASSATVETKFRTLFSELSFIKLQLDEKNDQNHVSRRKFEYLDNLACFEEICLILCLGCSSLSSIYNLGQICECLLRYNYGPSAIERLMANFPDQITKVVDRLIENGSIVEEENFVSRKRFDALMKLCRLKPDFKNCLMNKC</sequence>
<dbReference type="Pfam" id="PF14750">
    <property type="entry name" value="INTS2"/>
    <property type="match status" value="1"/>
</dbReference>
<dbReference type="GO" id="GO:0034472">
    <property type="term" value="P:snRNA 3'-end processing"/>
    <property type="evidence" value="ECO:0007669"/>
    <property type="project" value="TreeGrafter"/>
</dbReference>
<organism evidence="1 2">
    <name type="scientific">Romanomermis culicivorax</name>
    <name type="common">Nematode worm</name>
    <dbReference type="NCBI Taxonomy" id="13658"/>
    <lineage>
        <taxon>Eukaryota</taxon>
        <taxon>Metazoa</taxon>
        <taxon>Ecdysozoa</taxon>
        <taxon>Nematoda</taxon>
        <taxon>Enoplea</taxon>
        <taxon>Dorylaimia</taxon>
        <taxon>Mermithida</taxon>
        <taxon>Mermithoidea</taxon>
        <taxon>Mermithidae</taxon>
        <taxon>Romanomermis</taxon>
    </lineage>
</organism>
<evidence type="ECO:0000313" key="1">
    <source>
        <dbReference type="Proteomes" id="UP000887565"/>
    </source>
</evidence>
<dbReference type="PANTHER" id="PTHR28608:SF1">
    <property type="entry name" value="INTEGRATOR COMPLEX SUBUNIT 2"/>
    <property type="match status" value="1"/>
</dbReference>
<dbReference type="GO" id="GO:0032039">
    <property type="term" value="C:integrator complex"/>
    <property type="evidence" value="ECO:0007669"/>
    <property type="project" value="InterPro"/>
</dbReference>
<accession>A0A915K8E8</accession>
<proteinExistence type="predicted"/>
<keyword evidence="1" id="KW-1185">Reference proteome</keyword>
<dbReference type="WBParaSite" id="nRc.2.0.1.t34167-RA">
    <property type="protein sequence ID" value="nRc.2.0.1.t34167-RA"/>
    <property type="gene ID" value="nRc.2.0.1.g34167"/>
</dbReference>
<dbReference type="Proteomes" id="UP000887565">
    <property type="component" value="Unplaced"/>
</dbReference>
<name>A0A915K8E8_ROMCU</name>